<reference evidence="3 4" key="1">
    <citation type="submission" date="2025-04" db="UniProtKB">
        <authorList>
            <consortium name="RefSeq"/>
        </authorList>
    </citation>
    <scope>IDENTIFICATION</scope>
    <source>
        <tissue evidence="3 4">Whole body</tissue>
    </source>
</reference>
<accession>A0A6J1QSU3</accession>
<gene>
    <name evidence="3 4 5 6" type="primary">LOC112463369</name>
</gene>
<organism evidence="2 6">
    <name type="scientific">Temnothorax curvispinosus</name>
    <dbReference type="NCBI Taxonomy" id="300111"/>
    <lineage>
        <taxon>Eukaryota</taxon>
        <taxon>Metazoa</taxon>
        <taxon>Ecdysozoa</taxon>
        <taxon>Arthropoda</taxon>
        <taxon>Hexapoda</taxon>
        <taxon>Insecta</taxon>
        <taxon>Pterygota</taxon>
        <taxon>Neoptera</taxon>
        <taxon>Endopterygota</taxon>
        <taxon>Hymenoptera</taxon>
        <taxon>Apocrita</taxon>
        <taxon>Aculeata</taxon>
        <taxon>Formicoidea</taxon>
        <taxon>Formicidae</taxon>
        <taxon>Myrmicinae</taxon>
        <taxon>Temnothorax</taxon>
    </lineage>
</organism>
<feature type="transmembrane region" description="Helical" evidence="1">
    <location>
        <begin position="69"/>
        <end position="89"/>
    </location>
</feature>
<sequence length="155" mass="18459">MFGSTTRRIHPPFIPRTEYHYRQFIFRLLLCDIPGLARKPKKKKMIRPFLERFFKVRTKQDAIQLRRRLSIFYAVVGWHCFGLAFYVIMKREMPEDAHERRMAIGLLSPIPHTTMHVYQISGLTLTNDFDIAYKAKLEQIERETKEGESPKTDEN</sequence>
<evidence type="ECO:0000313" key="4">
    <source>
        <dbReference type="RefSeq" id="XP_024885535.1"/>
    </source>
</evidence>
<dbReference type="RefSeq" id="XP_024885545.1">
    <property type="nucleotide sequence ID" value="XM_025029777.1"/>
</dbReference>
<proteinExistence type="predicted"/>
<dbReference type="AlphaFoldDB" id="A0A6J1QSU3"/>
<evidence type="ECO:0000256" key="1">
    <source>
        <dbReference type="SAM" id="Phobius"/>
    </source>
</evidence>
<keyword evidence="1" id="KW-1133">Transmembrane helix</keyword>
<evidence type="ECO:0000313" key="2">
    <source>
        <dbReference type="Proteomes" id="UP000504618"/>
    </source>
</evidence>
<protein>
    <submittedName>
        <fullName evidence="3 4">Uncharacterized protein LOC112463369</fullName>
    </submittedName>
</protein>
<dbReference type="Proteomes" id="UP000504618">
    <property type="component" value="Unplaced"/>
</dbReference>
<keyword evidence="2" id="KW-1185">Reference proteome</keyword>
<evidence type="ECO:0000313" key="5">
    <source>
        <dbReference type="RefSeq" id="XP_024885545.1"/>
    </source>
</evidence>
<keyword evidence="1" id="KW-0812">Transmembrane</keyword>
<evidence type="ECO:0000313" key="3">
    <source>
        <dbReference type="RefSeq" id="XP_024885526.1"/>
    </source>
</evidence>
<dbReference type="RefSeq" id="XP_024885535.1">
    <property type="nucleotide sequence ID" value="XM_025029767.1"/>
</dbReference>
<dbReference type="OrthoDB" id="6354412at2759"/>
<evidence type="ECO:0000313" key="6">
    <source>
        <dbReference type="RefSeq" id="XP_024885554.1"/>
    </source>
</evidence>
<dbReference type="GeneID" id="112463369"/>
<dbReference type="RefSeq" id="XP_024885554.1">
    <property type="nucleotide sequence ID" value="XM_025029786.1"/>
</dbReference>
<name>A0A6J1QSU3_9HYME</name>
<dbReference type="RefSeq" id="XP_024885526.1">
    <property type="nucleotide sequence ID" value="XM_025029758.1"/>
</dbReference>
<keyword evidence="1" id="KW-0472">Membrane</keyword>